<name>A0AAD4GFT8_BOLED</name>
<dbReference type="Gene3D" id="3.80.10.10">
    <property type="entry name" value="Ribonuclease Inhibitor"/>
    <property type="match status" value="1"/>
</dbReference>
<evidence type="ECO:0000313" key="2">
    <source>
        <dbReference type="EMBL" id="KAF8441751.1"/>
    </source>
</evidence>
<dbReference type="InterPro" id="IPR001810">
    <property type="entry name" value="F-box_dom"/>
</dbReference>
<comment type="caution">
    <text evidence="2">The sequence shown here is derived from an EMBL/GenBank/DDBJ whole genome shotgun (WGS) entry which is preliminary data.</text>
</comment>
<protein>
    <recommendedName>
        <fullName evidence="1">F-box domain-containing protein</fullName>
    </recommendedName>
</protein>
<gene>
    <name evidence="2" type="ORF">L210DRAFT_3447587</name>
</gene>
<evidence type="ECO:0000259" key="1">
    <source>
        <dbReference type="Pfam" id="PF12937"/>
    </source>
</evidence>
<feature type="domain" description="F-box" evidence="1">
    <location>
        <begin position="9"/>
        <end position="51"/>
    </location>
</feature>
<sequence length="381" mass="42893">MHHALEIQEILLNVFSHLHLPWHAAEPELASLARTCRAFKEPALDVLWEELNNLSPLTRCLPETSHQLSPDDRGRRSFSRPLTQIEWDILQSYTRRIRIIANFDWGLDEKSVEILSNPPTTEPLFPNVRELHCNFESITMDLFRLPLPSLVSVWVNLNHPHSLQDGLQSFSAFSPNITTLILGIGDRSDVAFDKLVSNCICQWQNLQIVRCPKISLDADALAHLSRMPALSELSFKQTITFPNCISPLFFSNLSTFILDSTSLGPISQLLSLILLPVIKDFRLYAVASCPSRQELSSFLAAVPSSNADHTIEHFMLYQSPSPGYLVRSEAPLLCFAHLQPCMVFGNPPQHINQYRVERGPDKQRSSSVGIGMAELGIPCHQ</sequence>
<dbReference type="EMBL" id="WHUW01000010">
    <property type="protein sequence ID" value="KAF8441751.1"/>
    <property type="molecule type" value="Genomic_DNA"/>
</dbReference>
<organism evidence="2 3">
    <name type="scientific">Boletus edulis BED1</name>
    <dbReference type="NCBI Taxonomy" id="1328754"/>
    <lineage>
        <taxon>Eukaryota</taxon>
        <taxon>Fungi</taxon>
        <taxon>Dikarya</taxon>
        <taxon>Basidiomycota</taxon>
        <taxon>Agaricomycotina</taxon>
        <taxon>Agaricomycetes</taxon>
        <taxon>Agaricomycetidae</taxon>
        <taxon>Boletales</taxon>
        <taxon>Boletineae</taxon>
        <taxon>Boletaceae</taxon>
        <taxon>Boletoideae</taxon>
        <taxon>Boletus</taxon>
    </lineage>
</organism>
<proteinExistence type="predicted"/>
<dbReference type="Pfam" id="PF12937">
    <property type="entry name" value="F-box-like"/>
    <property type="match status" value="1"/>
</dbReference>
<accession>A0AAD4GFT8</accession>
<evidence type="ECO:0000313" key="3">
    <source>
        <dbReference type="Proteomes" id="UP001194468"/>
    </source>
</evidence>
<reference evidence="2" key="1">
    <citation type="submission" date="2019-10" db="EMBL/GenBank/DDBJ databases">
        <authorList>
            <consortium name="DOE Joint Genome Institute"/>
            <person name="Kuo A."/>
            <person name="Miyauchi S."/>
            <person name="Kiss E."/>
            <person name="Drula E."/>
            <person name="Kohler A."/>
            <person name="Sanchez-Garcia M."/>
            <person name="Andreopoulos B."/>
            <person name="Barry K.W."/>
            <person name="Bonito G."/>
            <person name="Buee M."/>
            <person name="Carver A."/>
            <person name="Chen C."/>
            <person name="Cichocki N."/>
            <person name="Clum A."/>
            <person name="Culley D."/>
            <person name="Crous P.W."/>
            <person name="Fauchery L."/>
            <person name="Girlanda M."/>
            <person name="Hayes R."/>
            <person name="Keri Z."/>
            <person name="LaButti K."/>
            <person name="Lipzen A."/>
            <person name="Lombard V."/>
            <person name="Magnuson J."/>
            <person name="Maillard F."/>
            <person name="Morin E."/>
            <person name="Murat C."/>
            <person name="Nolan M."/>
            <person name="Ohm R."/>
            <person name="Pangilinan J."/>
            <person name="Pereira M."/>
            <person name="Perotto S."/>
            <person name="Peter M."/>
            <person name="Riley R."/>
            <person name="Sitrit Y."/>
            <person name="Stielow B."/>
            <person name="Szollosi G."/>
            <person name="Zifcakova L."/>
            <person name="Stursova M."/>
            <person name="Spatafora J.W."/>
            <person name="Tedersoo L."/>
            <person name="Vaario L.-M."/>
            <person name="Yamada A."/>
            <person name="Yan M."/>
            <person name="Wang P."/>
            <person name="Xu J."/>
            <person name="Bruns T."/>
            <person name="Baldrian P."/>
            <person name="Vilgalys R."/>
            <person name="Henrissat B."/>
            <person name="Grigoriev I.V."/>
            <person name="Hibbett D."/>
            <person name="Nagy L.G."/>
            <person name="Martin F.M."/>
        </authorList>
    </citation>
    <scope>NUCLEOTIDE SEQUENCE</scope>
    <source>
        <strain evidence="2">BED1</strain>
    </source>
</reference>
<dbReference type="InterPro" id="IPR032675">
    <property type="entry name" value="LRR_dom_sf"/>
</dbReference>
<keyword evidence="3" id="KW-1185">Reference proteome</keyword>
<dbReference type="Proteomes" id="UP001194468">
    <property type="component" value="Unassembled WGS sequence"/>
</dbReference>
<reference evidence="2" key="2">
    <citation type="journal article" date="2020" name="Nat. Commun.">
        <title>Large-scale genome sequencing of mycorrhizal fungi provides insights into the early evolution of symbiotic traits.</title>
        <authorList>
            <person name="Miyauchi S."/>
            <person name="Kiss E."/>
            <person name="Kuo A."/>
            <person name="Drula E."/>
            <person name="Kohler A."/>
            <person name="Sanchez-Garcia M."/>
            <person name="Morin E."/>
            <person name="Andreopoulos B."/>
            <person name="Barry K.W."/>
            <person name="Bonito G."/>
            <person name="Buee M."/>
            <person name="Carver A."/>
            <person name="Chen C."/>
            <person name="Cichocki N."/>
            <person name="Clum A."/>
            <person name="Culley D."/>
            <person name="Crous P.W."/>
            <person name="Fauchery L."/>
            <person name="Girlanda M."/>
            <person name="Hayes R.D."/>
            <person name="Keri Z."/>
            <person name="LaButti K."/>
            <person name="Lipzen A."/>
            <person name="Lombard V."/>
            <person name="Magnuson J."/>
            <person name="Maillard F."/>
            <person name="Murat C."/>
            <person name="Nolan M."/>
            <person name="Ohm R.A."/>
            <person name="Pangilinan J."/>
            <person name="Pereira M.F."/>
            <person name="Perotto S."/>
            <person name="Peter M."/>
            <person name="Pfister S."/>
            <person name="Riley R."/>
            <person name="Sitrit Y."/>
            <person name="Stielow J.B."/>
            <person name="Szollosi G."/>
            <person name="Zifcakova L."/>
            <person name="Stursova M."/>
            <person name="Spatafora J.W."/>
            <person name="Tedersoo L."/>
            <person name="Vaario L.M."/>
            <person name="Yamada A."/>
            <person name="Yan M."/>
            <person name="Wang P."/>
            <person name="Xu J."/>
            <person name="Bruns T."/>
            <person name="Baldrian P."/>
            <person name="Vilgalys R."/>
            <person name="Dunand C."/>
            <person name="Henrissat B."/>
            <person name="Grigoriev I.V."/>
            <person name="Hibbett D."/>
            <person name="Nagy L.G."/>
            <person name="Martin F.M."/>
        </authorList>
    </citation>
    <scope>NUCLEOTIDE SEQUENCE</scope>
    <source>
        <strain evidence="2">BED1</strain>
    </source>
</reference>
<dbReference type="AlphaFoldDB" id="A0AAD4GFT8"/>